<dbReference type="OrthoDB" id="8062037at2759"/>
<evidence type="ECO:0000256" key="5">
    <source>
        <dbReference type="ARBA" id="ARBA00022723"/>
    </source>
</evidence>
<evidence type="ECO:0000313" key="16">
    <source>
        <dbReference type="Proteomes" id="UP000278143"/>
    </source>
</evidence>
<dbReference type="PROSITE" id="PS50089">
    <property type="entry name" value="ZF_RING_2"/>
    <property type="match status" value="1"/>
</dbReference>
<gene>
    <name evidence="15" type="ORF">SYNPS1DRAFT_26993</name>
</gene>
<dbReference type="PANTHER" id="PTHR47168:SF1">
    <property type="entry name" value="OS02G0798600 PROTEIN"/>
    <property type="match status" value="1"/>
</dbReference>
<feature type="compositionally biased region" description="Low complexity" evidence="11">
    <location>
        <begin position="371"/>
        <end position="388"/>
    </location>
</feature>
<feature type="domain" description="RING-type" evidence="14">
    <location>
        <begin position="319"/>
        <end position="349"/>
    </location>
</feature>
<dbReference type="InterPro" id="IPR046450">
    <property type="entry name" value="PA_dom_sf"/>
</dbReference>
<feature type="region of interest" description="Disordered" evidence="11">
    <location>
        <begin position="49"/>
        <end position="75"/>
    </location>
</feature>
<dbReference type="InterPro" id="IPR003137">
    <property type="entry name" value="PA_domain"/>
</dbReference>
<dbReference type="SUPFAM" id="SSF57850">
    <property type="entry name" value="RING/U-box"/>
    <property type="match status" value="1"/>
</dbReference>
<dbReference type="PANTHER" id="PTHR47168">
    <property type="entry name" value="RING ZINC FINGER DOMAIN SUPERFAMILY PROTEIN-RELATED"/>
    <property type="match status" value="1"/>
</dbReference>
<feature type="signal peptide" evidence="13">
    <location>
        <begin position="1"/>
        <end position="18"/>
    </location>
</feature>
<feature type="transmembrane region" description="Helical" evidence="12">
    <location>
        <begin position="209"/>
        <end position="230"/>
    </location>
</feature>
<keyword evidence="8 12" id="KW-1133">Transmembrane helix</keyword>
<feature type="region of interest" description="Disordered" evidence="11">
    <location>
        <begin position="371"/>
        <end position="398"/>
    </location>
</feature>
<keyword evidence="5" id="KW-0479">Metal-binding</keyword>
<dbReference type="GO" id="GO:0061630">
    <property type="term" value="F:ubiquitin protein ligase activity"/>
    <property type="evidence" value="ECO:0007669"/>
    <property type="project" value="UniProtKB-EC"/>
</dbReference>
<dbReference type="SUPFAM" id="SSF52025">
    <property type="entry name" value="PA domain"/>
    <property type="match status" value="1"/>
</dbReference>
<organism evidence="15 16">
    <name type="scientific">Syncephalis pseudoplumigaleata</name>
    <dbReference type="NCBI Taxonomy" id="1712513"/>
    <lineage>
        <taxon>Eukaryota</taxon>
        <taxon>Fungi</taxon>
        <taxon>Fungi incertae sedis</taxon>
        <taxon>Zoopagomycota</taxon>
        <taxon>Zoopagomycotina</taxon>
        <taxon>Zoopagomycetes</taxon>
        <taxon>Zoopagales</taxon>
        <taxon>Piptocephalidaceae</taxon>
        <taxon>Syncephalis</taxon>
    </lineage>
</organism>
<dbReference type="Gene3D" id="3.50.30.30">
    <property type="match status" value="1"/>
</dbReference>
<evidence type="ECO:0000256" key="7">
    <source>
        <dbReference type="ARBA" id="ARBA00022833"/>
    </source>
</evidence>
<evidence type="ECO:0000256" key="12">
    <source>
        <dbReference type="SAM" id="Phobius"/>
    </source>
</evidence>
<dbReference type="InterPro" id="IPR051653">
    <property type="entry name" value="E3_ligase_sorting_rcpt"/>
</dbReference>
<dbReference type="GO" id="GO:0016020">
    <property type="term" value="C:membrane"/>
    <property type="evidence" value="ECO:0007669"/>
    <property type="project" value="UniProtKB-SubCell"/>
</dbReference>
<feature type="chain" id="PRO_5020815879" description="RING-type E3 ubiquitin transferase" evidence="13">
    <location>
        <begin position="19"/>
        <end position="412"/>
    </location>
</feature>
<keyword evidence="16" id="KW-1185">Reference proteome</keyword>
<dbReference type="Gene3D" id="3.30.40.10">
    <property type="entry name" value="Zinc/RING finger domain, C3HC4 (zinc finger)"/>
    <property type="match status" value="1"/>
</dbReference>
<dbReference type="AlphaFoldDB" id="A0A4P9Z682"/>
<proteinExistence type="predicted"/>
<evidence type="ECO:0000256" key="2">
    <source>
        <dbReference type="ARBA" id="ARBA00004167"/>
    </source>
</evidence>
<evidence type="ECO:0000256" key="9">
    <source>
        <dbReference type="ARBA" id="ARBA00023136"/>
    </source>
</evidence>
<dbReference type="GO" id="GO:0008270">
    <property type="term" value="F:zinc ion binding"/>
    <property type="evidence" value="ECO:0007669"/>
    <property type="project" value="UniProtKB-KW"/>
</dbReference>
<dbReference type="EMBL" id="KZ989222">
    <property type="protein sequence ID" value="RKP27351.1"/>
    <property type="molecule type" value="Genomic_DNA"/>
</dbReference>
<dbReference type="InterPro" id="IPR013083">
    <property type="entry name" value="Znf_RING/FYVE/PHD"/>
</dbReference>
<evidence type="ECO:0000256" key="13">
    <source>
        <dbReference type="SAM" id="SignalP"/>
    </source>
</evidence>
<dbReference type="Pfam" id="PF02225">
    <property type="entry name" value="PA"/>
    <property type="match status" value="1"/>
</dbReference>
<evidence type="ECO:0000256" key="4">
    <source>
        <dbReference type="ARBA" id="ARBA00022692"/>
    </source>
</evidence>
<evidence type="ECO:0000256" key="3">
    <source>
        <dbReference type="ARBA" id="ARBA00012483"/>
    </source>
</evidence>
<keyword evidence="13" id="KW-0732">Signal</keyword>
<evidence type="ECO:0000256" key="10">
    <source>
        <dbReference type="PROSITE-ProRule" id="PRU00175"/>
    </source>
</evidence>
<keyword evidence="6 10" id="KW-0863">Zinc-finger</keyword>
<evidence type="ECO:0000259" key="14">
    <source>
        <dbReference type="PROSITE" id="PS50089"/>
    </source>
</evidence>
<sequence>MQLLWSILVVWSFFLVAGISTRTQAEITIVDLNQRYTAEIDSILRESSASIGDQPHSGRKPMEHGDAGASSGKSRPVPRMAHGWIALIERGGCGFIEKIRHAQAAGASAAIVGDHEGIGLIAMIADAWLMVARRGRIGRAHSCRVPAPQLLSQSAAPCHREGDLHHGEDHRRHVLVMVGQASAAGHSQLLTALIDGVHRFTYDSFLASWLFYTALLYIVMSMLWAVWHVLYGPVQLSRFQDALTTLRTASNGAAAHAAGTPTSPAEHARHALHQLRMDLQSMWRRLDSWRAAEEQVRQLPLVPFSTAEASAIDDFPTRCAVCLDDFVDGDRLRLLPCRHRFHAGCVDRWLITQRRLDVVALRAQQHNIATTTDSANSAASSTAATDSGQAGGDISHRRTVSATVPQQRYWTR</sequence>
<name>A0A4P9Z682_9FUNG</name>
<protein>
    <recommendedName>
        <fullName evidence="3">RING-type E3 ubiquitin transferase</fullName>
        <ecNumber evidence="3">2.3.2.27</ecNumber>
    </recommendedName>
</protein>
<dbReference type="Pfam" id="PF17123">
    <property type="entry name" value="zf-RING_11"/>
    <property type="match status" value="1"/>
</dbReference>
<evidence type="ECO:0000256" key="11">
    <source>
        <dbReference type="SAM" id="MobiDB-lite"/>
    </source>
</evidence>
<keyword evidence="4 12" id="KW-0812">Transmembrane</keyword>
<keyword evidence="9 12" id="KW-0472">Membrane</keyword>
<accession>A0A4P9Z682</accession>
<evidence type="ECO:0000256" key="8">
    <source>
        <dbReference type="ARBA" id="ARBA00022989"/>
    </source>
</evidence>
<dbReference type="EC" id="2.3.2.27" evidence="3"/>
<reference evidence="16" key="1">
    <citation type="journal article" date="2018" name="Nat. Microbiol.">
        <title>Leveraging single-cell genomics to expand the fungal tree of life.</title>
        <authorList>
            <person name="Ahrendt S.R."/>
            <person name="Quandt C.A."/>
            <person name="Ciobanu D."/>
            <person name="Clum A."/>
            <person name="Salamov A."/>
            <person name="Andreopoulos B."/>
            <person name="Cheng J.F."/>
            <person name="Woyke T."/>
            <person name="Pelin A."/>
            <person name="Henrissat B."/>
            <person name="Reynolds N.K."/>
            <person name="Benny G.L."/>
            <person name="Smith M.E."/>
            <person name="James T.Y."/>
            <person name="Grigoriev I.V."/>
        </authorList>
    </citation>
    <scope>NUCLEOTIDE SEQUENCE [LARGE SCALE GENOMIC DNA]</scope>
    <source>
        <strain evidence="16">Benny S71-1</strain>
    </source>
</reference>
<keyword evidence="7" id="KW-0862">Zinc</keyword>
<evidence type="ECO:0000313" key="15">
    <source>
        <dbReference type="EMBL" id="RKP27351.1"/>
    </source>
</evidence>
<evidence type="ECO:0000256" key="6">
    <source>
        <dbReference type="ARBA" id="ARBA00022771"/>
    </source>
</evidence>
<dbReference type="Proteomes" id="UP000278143">
    <property type="component" value="Unassembled WGS sequence"/>
</dbReference>
<comment type="catalytic activity">
    <reaction evidence="1">
        <text>S-ubiquitinyl-[E2 ubiquitin-conjugating enzyme]-L-cysteine + [acceptor protein]-L-lysine = [E2 ubiquitin-conjugating enzyme]-L-cysteine + N(6)-ubiquitinyl-[acceptor protein]-L-lysine.</text>
        <dbReference type="EC" id="2.3.2.27"/>
    </reaction>
</comment>
<dbReference type="InterPro" id="IPR001841">
    <property type="entry name" value="Znf_RING"/>
</dbReference>
<evidence type="ECO:0000256" key="1">
    <source>
        <dbReference type="ARBA" id="ARBA00000900"/>
    </source>
</evidence>
<comment type="subcellular location">
    <subcellularLocation>
        <location evidence="2">Membrane</location>
        <topology evidence="2">Single-pass membrane protein</topology>
    </subcellularLocation>
</comment>